<dbReference type="Proteomes" id="UP000013063">
    <property type="component" value="Unassembled WGS sequence"/>
</dbReference>
<dbReference type="AlphaFoldDB" id="R0CXF6"/>
<dbReference type="OrthoDB" id="9809977at2"/>
<reference evidence="2 3" key="1">
    <citation type="journal article" date="2013" name="Genome Announc.">
        <title>Draft Genome Sequence for Caulobacter sp. Strain OR37, a Bacterium Tolerant to Heavy Metals.</title>
        <authorList>
            <person name="Utturkar S.M."/>
            <person name="Bollmann A."/>
            <person name="Brzoska R.M."/>
            <person name="Klingeman D.M."/>
            <person name="Epstein S.E."/>
            <person name="Palumbo A.V."/>
            <person name="Brown S.D."/>
        </authorList>
    </citation>
    <scope>NUCLEOTIDE SEQUENCE [LARGE SCALE GENOMIC DNA]</scope>
    <source>
        <strain evidence="2 3">OR37</strain>
    </source>
</reference>
<keyword evidence="1" id="KW-0812">Transmembrane</keyword>
<protein>
    <recommendedName>
        <fullName evidence="4">FAR-17a/AIG1-like protein</fullName>
    </recommendedName>
</protein>
<keyword evidence="3" id="KW-1185">Reference proteome</keyword>
<dbReference type="RefSeq" id="WP_004621871.1">
    <property type="nucleotide sequence ID" value="NZ_APMP01000023.1"/>
</dbReference>
<gene>
    <name evidence="2" type="ORF">OR37_03138</name>
</gene>
<comment type="caution">
    <text evidence="2">The sequence shown here is derived from an EMBL/GenBank/DDBJ whole genome shotgun (WGS) entry which is preliminary data.</text>
</comment>
<dbReference type="InterPro" id="IPR049713">
    <property type="entry name" value="Pr6Pr-like"/>
</dbReference>
<feature type="transmembrane region" description="Helical" evidence="1">
    <location>
        <begin position="42"/>
        <end position="61"/>
    </location>
</feature>
<keyword evidence="1" id="KW-1133">Transmembrane helix</keyword>
<accession>R0CXF6</accession>
<evidence type="ECO:0000313" key="3">
    <source>
        <dbReference type="Proteomes" id="UP000013063"/>
    </source>
</evidence>
<proteinExistence type="predicted"/>
<evidence type="ECO:0008006" key="4">
    <source>
        <dbReference type="Google" id="ProtNLM"/>
    </source>
</evidence>
<evidence type="ECO:0000313" key="2">
    <source>
        <dbReference type="EMBL" id="ENZ81010.1"/>
    </source>
</evidence>
<dbReference type="EMBL" id="APMP01000023">
    <property type="protein sequence ID" value="ENZ81010.1"/>
    <property type="molecule type" value="Genomic_DNA"/>
</dbReference>
<organism evidence="2 3">
    <name type="scientific">Caulobacter vibrioides OR37</name>
    <dbReference type="NCBI Taxonomy" id="1292034"/>
    <lineage>
        <taxon>Bacteria</taxon>
        <taxon>Pseudomonadati</taxon>
        <taxon>Pseudomonadota</taxon>
        <taxon>Alphaproteobacteria</taxon>
        <taxon>Caulobacterales</taxon>
        <taxon>Caulobacteraceae</taxon>
        <taxon>Caulobacter</taxon>
    </lineage>
</organism>
<evidence type="ECO:0000256" key="1">
    <source>
        <dbReference type="SAM" id="Phobius"/>
    </source>
</evidence>
<sequence precursor="true">MKVWRIAIAAVACLGPALQYWLMTHDQTLATGAIKTVRYFSYFTNLSNLLAAAALVAPLIASGDTSLGRFAAWAERAGPRVAIATYLTITALVYHLILASEWSPKGLDLVADTILHTVTPLAYLIDLAARGGEGEARWIAAAKALPFPALFAAWTELHGALSGWYPYPFMNAAKHGYPAVMLNILAMSAAFAGVALILTALSRVRARLALVRPAPISA</sequence>
<dbReference type="PATRIC" id="fig|1292034.3.peg.3116"/>
<dbReference type="eggNOG" id="COG2141">
    <property type="taxonomic scope" value="Bacteria"/>
</dbReference>
<name>R0CXF6_CAUVI</name>
<feature type="transmembrane region" description="Helical" evidence="1">
    <location>
        <begin position="81"/>
        <end position="99"/>
    </location>
</feature>
<feature type="transmembrane region" description="Helical" evidence="1">
    <location>
        <begin position="180"/>
        <end position="201"/>
    </location>
</feature>
<dbReference type="NCBIfam" id="NF038065">
    <property type="entry name" value="Pr6Pr"/>
    <property type="match status" value="1"/>
</dbReference>
<keyword evidence="1" id="KW-0472">Membrane</keyword>
<dbReference type="STRING" id="1292034.OR37_03138"/>